<gene>
    <name evidence="1" type="ORF">LH29_22155</name>
</gene>
<dbReference type="RefSeq" id="WP_045033319.1">
    <property type="nucleotide sequence ID" value="NZ_JRHC01000007.1"/>
</dbReference>
<sequence length="182" mass="20519">MTQLQRDTKIDYPNLLLIAGNGRNVGKTYFACRVIEALSEQAPITGLKITSHIHEHNGNDVLIKDKHYVILQEKQITGKDSSLMLQAGAKQVFFVMAKPEYLPEAFEKLSTFLPETPIVCESGGLHEIINPGLFFFIQSTGTVVRKPHHLIHNPIIVNNDGEKLKFDYTKIQLINNKFSFVS</sequence>
<reference evidence="1 2" key="1">
    <citation type="submission" date="2014-09" db="EMBL/GenBank/DDBJ databases">
        <title>Draft Genome Sequence of Draconibacterium sp. JN14CK-3.</title>
        <authorList>
            <person name="Dong C."/>
            <person name="Lai Q."/>
            <person name="Shao Z."/>
        </authorList>
    </citation>
    <scope>NUCLEOTIDE SEQUENCE [LARGE SCALE GENOMIC DNA]</scope>
    <source>
        <strain evidence="1 2">JN14CK-3</strain>
    </source>
</reference>
<name>A0A0D8J4V5_9BACT</name>
<comment type="caution">
    <text evidence="1">The sequence shown here is derived from an EMBL/GenBank/DDBJ whole genome shotgun (WGS) entry which is preliminary data.</text>
</comment>
<dbReference type="OrthoDB" id="1122642at2"/>
<accession>A0A0D8J4V5</accession>
<organism evidence="1 2">
    <name type="scientific">Draconibacterium sediminis</name>
    <dbReference type="NCBI Taxonomy" id="1544798"/>
    <lineage>
        <taxon>Bacteria</taxon>
        <taxon>Pseudomonadati</taxon>
        <taxon>Bacteroidota</taxon>
        <taxon>Bacteroidia</taxon>
        <taxon>Marinilabiliales</taxon>
        <taxon>Prolixibacteraceae</taxon>
        <taxon>Draconibacterium</taxon>
    </lineage>
</organism>
<proteinExistence type="predicted"/>
<dbReference type="EMBL" id="JRHC01000007">
    <property type="protein sequence ID" value="KJF41990.1"/>
    <property type="molecule type" value="Genomic_DNA"/>
</dbReference>
<evidence type="ECO:0000313" key="2">
    <source>
        <dbReference type="Proteomes" id="UP000032544"/>
    </source>
</evidence>
<dbReference type="InterPro" id="IPR027417">
    <property type="entry name" value="P-loop_NTPase"/>
</dbReference>
<evidence type="ECO:0000313" key="1">
    <source>
        <dbReference type="EMBL" id="KJF41990.1"/>
    </source>
</evidence>
<dbReference type="AlphaFoldDB" id="A0A0D8J4V5"/>
<dbReference type="STRING" id="1544798.LH29_22155"/>
<dbReference type="Proteomes" id="UP000032544">
    <property type="component" value="Unassembled WGS sequence"/>
</dbReference>
<dbReference type="Gene3D" id="3.40.50.300">
    <property type="entry name" value="P-loop containing nucleotide triphosphate hydrolases"/>
    <property type="match status" value="1"/>
</dbReference>
<evidence type="ECO:0008006" key="3">
    <source>
        <dbReference type="Google" id="ProtNLM"/>
    </source>
</evidence>
<protein>
    <recommendedName>
        <fullName evidence="3">Molybdopterin-guanine dinucleotide biosynthesis protein B (MobB) domain-containing protein</fullName>
    </recommendedName>
</protein>
<keyword evidence="2" id="KW-1185">Reference proteome</keyword>